<feature type="region of interest" description="Disordered" evidence="1">
    <location>
        <begin position="1"/>
        <end position="36"/>
    </location>
</feature>
<feature type="compositionally biased region" description="Acidic residues" evidence="1">
    <location>
        <begin position="20"/>
        <end position="30"/>
    </location>
</feature>
<protein>
    <submittedName>
        <fullName evidence="2">Uncharacterized protein</fullName>
    </submittedName>
</protein>
<sequence>MAATSPQQSVLPSRTFSNGSEEDAVPGEDTSEVRRMRAQGSIAIPFRLKSTKVSVRVDCYGQGDGAQPVEEWFDTPEEPDGGASPVLSYKKQSELDRAALERVGVAAAAQTEGTVTFPFKAQPADSFFPSQGMGISSWIGLKAKGSNR</sequence>
<reference evidence="2" key="1">
    <citation type="journal article" date="2020" name="Stud. Mycol.">
        <title>101 Dothideomycetes genomes: a test case for predicting lifestyles and emergence of pathogens.</title>
        <authorList>
            <person name="Haridas S."/>
            <person name="Albert R."/>
            <person name="Binder M."/>
            <person name="Bloem J."/>
            <person name="Labutti K."/>
            <person name="Salamov A."/>
            <person name="Andreopoulos B."/>
            <person name="Baker S."/>
            <person name="Barry K."/>
            <person name="Bills G."/>
            <person name="Bluhm B."/>
            <person name="Cannon C."/>
            <person name="Castanera R."/>
            <person name="Culley D."/>
            <person name="Daum C."/>
            <person name="Ezra D."/>
            <person name="Gonzalez J."/>
            <person name="Henrissat B."/>
            <person name="Kuo A."/>
            <person name="Liang C."/>
            <person name="Lipzen A."/>
            <person name="Lutzoni F."/>
            <person name="Magnuson J."/>
            <person name="Mondo S."/>
            <person name="Nolan M."/>
            <person name="Ohm R."/>
            <person name="Pangilinan J."/>
            <person name="Park H.-J."/>
            <person name="Ramirez L."/>
            <person name="Alfaro M."/>
            <person name="Sun H."/>
            <person name="Tritt A."/>
            <person name="Yoshinaga Y."/>
            <person name="Zwiers L.-H."/>
            <person name="Turgeon B."/>
            <person name="Goodwin S."/>
            <person name="Spatafora J."/>
            <person name="Crous P."/>
            <person name="Grigoriev I."/>
        </authorList>
    </citation>
    <scope>NUCLEOTIDE SEQUENCE</scope>
    <source>
        <strain evidence="2">CBS 269.34</strain>
    </source>
</reference>
<accession>A0A6A6QSK2</accession>
<evidence type="ECO:0000256" key="1">
    <source>
        <dbReference type="SAM" id="MobiDB-lite"/>
    </source>
</evidence>
<dbReference type="AlphaFoldDB" id="A0A6A6QSK2"/>
<proteinExistence type="predicted"/>
<keyword evidence="3" id="KW-1185">Reference proteome</keyword>
<dbReference type="Proteomes" id="UP000799750">
    <property type="component" value="Unassembled WGS sequence"/>
</dbReference>
<gene>
    <name evidence="2" type="ORF">BU16DRAFT_527724</name>
</gene>
<feature type="compositionally biased region" description="Polar residues" evidence="1">
    <location>
        <begin position="1"/>
        <end position="19"/>
    </location>
</feature>
<name>A0A6A6QSK2_9PEZI</name>
<evidence type="ECO:0000313" key="2">
    <source>
        <dbReference type="EMBL" id="KAF2494723.1"/>
    </source>
</evidence>
<dbReference type="EMBL" id="MU004190">
    <property type="protein sequence ID" value="KAF2494723.1"/>
    <property type="molecule type" value="Genomic_DNA"/>
</dbReference>
<evidence type="ECO:0000313" key="3">
    <source>
        <dbReference type="Proteomes" id="UP000799750"/>
    </source>
</evidence>
<organism evidence="2 3">
    <name type="scientific">Lophium mytilinum</name>
    <dbReference type="NCBI Taxonomy" id="390894"/>
    <lineage>
        <taxon>Eukaryota</taxon>
        <taxon>Fungi</taxon>
        <taxon>Dikarya</taxon>
        <taxon>Ascomycota</taxon>
        <taxon>Pezizomycotina</taxon>
        <taxon>Dothideomycetes</taxon>
        <taxon>Pleosporomycetidae</taxon>
        <taxon>Mytilinidiales</taxon>
        <taxon>Mytilinidiaceae</taxon>
        <taxon>Lophium</taxon>
    </lineage>
</organism>